<evidence type="ECO:0000256" key="1">
    <source>
        <dbReference type="ARBA" id="ARBA00022679"/>
    </source>
</evidence>
<dbReference type="InterPro" id="IPR003673">
    <property type="entry name" value="CoA-Trfase_fam_III"/>
</dbReference>
<feature type="region of interest" description="Disordered" evidence="2">
    <location>
        <begin position="381"/>
        <end position="402"/>
    </location>
</feature>
<name>A0A381SE07_9ZZZZ</name>
<proteinExistence type="predicted"/>
<dbReference type="Pfam" id="PF02515">
    <property type="entry name" value="CoA_transf_3"/>
    <property type="match status" value="2"/>
</dbReference>
<dbReference type="InterPro" id="IPR050509">
    <property type="entry name" value="CoA-transferase_III"/>
</dbReference>
<evidence type="ECO:0000256" key="2">
    <source>
        <dbReference type="SAM" id="MobiDB-lite"/>
    </source>
</evidence>
<dbReference type="SUPFAM" id="SSF89796">
    <property type="entry name" value="CoA-transferase family III (CaiB/BaiF)"/>
    <property type="match status" value="2"/>
</dbReference>
<dbReference type="InterPro" id="IPR044855">
    <property type="entry name" value="CoA-Trfase_III_dom3_sf"/>
</dbReference>
<keyword evidence="1" id="KW-0808">Transferase</keyword>
<protein>
    <recommendedName>
        <fullName evidence="4">CoA transferase</fullName>
    </recommendedName>
</protein>
<dbReference type="InterPro" id="IPR023606">
    <property type="entry name" value="CoA-Trfase_III_dom_1_sf"/>
</dbReference>
<dbReference type="GO" id="GO:0016740">
    <property type="term" value="F:transferase activity"/>
    <property type="evidence" value="ECO:0007669"/>
    <property type="project" value="UniProtKB-KW"/>
</dbReference>
<evidence type="ECO:0000313" key="3">
    <source>
        <dbReference type="EMBL" id="SVA02322.1"/>
    </source>
</evidence>
<evidence type="ECO:0008006" key="4">
    <source>
        <dbReference type="Google" id="ProtNLM"/>
    </source>
</evidence>
<dbReference type="AlphaFoldDB" id="A0A381SE07"/>
<dbReference type="EMBL" id="UINC01002993">
    <property type="protein sequence ID" value="SVA02322.1"/>
    <property type="molecule type" value="Genomic_DNA"/>
</dbReference>
<dbReference type="Gene3D" id="3.30.1540.10">
    <property type="entry name" value="formyl-coa transferase, domain 3"/>
    <property type="match status" value="2"/>
</dbReference>
<sequence length="799" mass="86928">MLTSYRVLDLTVGADMFCGYLLSHLGAEVISIRSPQEPSNHPVHPTLGGSDRSLWWEAYARGRTHVDLDVWRDRRAFDELVLGADIVVHGFTDRVAAENGLAYEVLNDLNPSVIVVAITAFGASGPKAEWPATDLTVWASSGAHFLAGDADRAPVRTSVPQAFFHAGADAAGAALIALYERHRSGLGQHVDVSAQQSSAQAALAAILATPNGGDLTINRTAGGLAGLFPIQLTWPCKDGYVALTFLFGPPFTEPNKRLLNWLYENGACTEAEAGLDWGMEIAAMNAAAKSPEPYFALCKKIEQFTLSRTQSELFEEGLQRGIYIAPALDISGLMQEEHFKDRDFWHAIEVSGRDVVVPGAFAKFSDTPLKLPASVTAPVLSARSKKRADPKPPSEPQKSDAPPLAGLKVLDFMWVIAGPFFTRVLADYGATVVKIESSTKLEPARGQPTFKNGEPGLEAGIPFANFNAGKLGITVDPSNPVGREVILDLVRWADVVTESFSPKAMKAWNLDYDTLREVNPNIIMVSSCLMGQTGPRAKVPGYGNMAAALTGFYDLTGWSDRSPAGPYLAYTDGVSPRFMLASLMAALDNRRRTGRGQHIDLSQAEAAMHLLVPAILDYQLNDHVWHRDGNRDLDLCPHGVYPALGTDSWIAIACQTDRAWSALQRALGWIEDEALATVDARRLRQDELDQRIGEWTVTQDARSIETILIDAGIAAHVVQNSAECWTDPQLAHRQHFVRAEHSSLGDLVVEGSRFKLSRTPADTQLAGPELGEHNVHVLETILGYEPDRLADVFASMAME</sequence>
<accession>A0A381SE07</accession>
<dbReference type="PANTHER" id="PTHR48228">
    <property type="entry name" value="SUCCINYL-COA--D-CITRAMALATE COA-TRANSFERASE"/>
    <property type="match status" value="1"/>
</dbReference>
<gene>
    <name evidence="3" type="ORF">METZ01_LOCUS55176</name>
</gene>
<reference evidence="3" key="1">
    <citation type="submission" date="2018-05" db="EMBL/GenBank/DDBJ databases">
        <authorList>
            <person name="Lanie J.A."/>
            <person name="Ng W.-L."/>
            <person name="Kazmierczak K.M."/>
            <person name="Andrzejewski T.M."/>
            <person name="Davidsen T.M."/>
            <person name="Wayne K.J."/>
            <person name="Tettelin H."/>
            <person name="Glass J.I."/>
            <person name="Rusch D."/>
            <person name="Podicherti R."/>
            <person name="Tsui H.-C.T."/>
            <person name="Winkler M.E."/>
        </authorList>
    </citation>
    <scope>NUCLEOTIDE SEQUENCE</scope>
</reference>
<dbReference type="Gene3D" id="3.40.50.10540">
    <property type="entry name" value="Crotonobetainyl-coa:carnitine coa-transferase, domain 1"/>
    <property type="match status" value="2"/>
</dbReference>
<dbReference type="PANTHER" id="PTHR48228:SF6">
    <property type="entry name" value="L-CARNITINE COA-TRANSFERASE"/>
    <property type="match status" value="1"/>
</dbReference>
<organism evidence="3">
    <name type="scientific">marine metagenome</name>
    <dbReference type="NCBI Taxonomy" id="408172"/>
    <lineage>
        <taxon>unclassified sequences</taxon>
        <taxon>metagenomes</taxon>
        <taxon>ecological metagenomes</taxon>
    </lineage>
</organism>